<protein>
    <submittedName>
        <fullName evidence="1">OmpA family protein</fullName>
    </submittedName>
</protein>
<evidence type="ECO:0000313" key="1">
    <source>
        <dbReference type="EMBL" id="MBK1871362.1"/>
    </source>
</evidence>
<comment type="caution">
    <text evidence="1">The sequence shown here is derived from an EMBL/GenBank/DDBJ whole genome shotgun (WGS) entry which is preliminary data.</text>
</comment>
<proteinExistence type="predicted"/>
<gene>
    <name evidence="1" type="ORF">JHL16_33655</name>
</gene>
<sequence>MTIATNLKNIAALALTLALLGCASSGGTSNMASPTEGTNAPIGGGINVTAGTEEDFMVNVGRRTFFKQSSAELDDTARVTLDKQAEWLNQHPQWKVKLQGSADDPGSVASQKALSQKRADAVRNYLSSRGIAPERMLAKGYGRDKIGEDCPEIECKSQNRRVVTNLQENPEF</sequence>
<keyword evidence="2" id="KW-1185">Reference proteome</keyword>
<dbReference type="Proteomes" id="UP000616151">
    <property type="component" value="Unassembled WGS sequence"/>
</dbReference>
<dbReference type="EMBL" id="JAENHL010000008">
    <property type="protein sequence ID" value="MBK1871362.1"/>
    <property type="molecule type" value="Genomic_DNA"/>
</dbReference>
<accession>A0ACC5RFG2</accession>
<evidence type="ECO:0000313" key="2">
    <source>
        <dbReference type="Proteomes" id="UP000616151"/>
    </source>
</evidence>
<name>A0ACC5RFG2_9HYPH</name>
<reference evidence="1" key="1">
    <citation type="submission" date="2021-01" db="EMBL/GenBank/DDBJ databases">
        <authorList>
            <person name="Sun Q."/>
        </authorList>
    </citation>
    <scope>NUCLEOTIDE SEQUENCE</scope>
    <source>
        <strain evidence="1">YIM B02566</strain>
    </source>
</reference>
<organism evidence="1 2">
    <name type="scientific">Taklimakanibacter albus</name>
    <dbReference type="NCBI Taxonomy" id="2800327"/>
    <lineage>
        <taxon>Bacteria</taxon>
        <taxon>Pseudomonadati</taxon>
        <taxon>Pseudomonadota</taxon>
        <taxon>Alphaproteobacteria</taxon>
        <taxon>Hyphomicrobiales</taxon>
        <taxon>Aestuariivirgaceae</taxon>
        <taxon>Taklimakanibacter</taxon>
    </lineage>
</organism>